<evidence type="ECO:0000256" key="9">
    <source>
        <dbReference type="SAM" id="MobiDB-lite"/>
    </source>
</evidence>
<keyword evidence="11" id="KW-0282">Flagellum</keyword>
<gene>
    <name evidence="11" type="ORF">FHS49_002486</name>
</gene>
<dbReference type="GO" id="GO:0045892">
    <property type="term" value="P:negative regulation of DNA-templated transcription"/>
    <property type="evidence" value="ECO:0007669"/>
    <property type="project" value="InterPro"/>
</dbReference>
<evidence type="ECO:0000256" key="6">
    <source>
        <dbReference type="ARBA" id="ARBA00023163"/>
    </source>
</evidence>
<keyword evidence="3" id="KW-0678">Repressor</keyword>
<keyword evidence="6" id="KW-0804">Transcription</keyword>
<keyword evidence="11" id="KW-0969">Cilium</keyword>
<comment type="similarity">
    <text evidence="1">Belongs to the FlgM family.</text>
</comment>
<dbReference type="SUPFAM" id="SSF101498">
    <property type="entry name" value="Anti-sigma factor FlgM"/>
    <property type="match status" value="1"/>
</dbReference>
<dbReference type="InterPro" id="IPR007412">
    <property type="entry name" value="FlgM"/>
</dbReference>
<proteinExistence type="inferred from homology"/>
<dbReference type="InterPro" id="IPR035890">
    <property type="entry name" value="Anti-sigma-28_factor_FlgM_sf"/>
</dbReference>
<keyword evidence="12" id="KW-1185">Reference proteome</keyword>
<protein>
    <recommendedName>
        <fullName evidence="2">Negative regulator of flagellin synthesis</fullName>
    </recommendedName>
    <alternativeName>
        <fullName evidence="8">Anti-sigma-28 factor</fullName>
    </alternativeName>
</protein>
<accession>A0A7W9EER7</accession>
<evidence type="ECO:0000313" key="12">
    <source>
        <dbReference type="Proteomes" id="UP000549617"/>
    </source>
</evidence>
<name>A0A7W9EER7_9SPHN</name>
<feature type="region of interest" description="Disordered" evidence="9">
    <location>
        <begin position="1"/>
        <end position="39"/>
    </location>
</feature>
<keyword evidence="5" id="KW-0805">Transcription regulation</keyword>
<dbReference type="EMBL" id="JACIJC010000004">
    <property type="protein sequence ID" value="MBB5686462.1"/>
    <property type="molecule type" value="Genomic_DNA"/>
</dbReference>
<keyword evidence="11" id="KW-0966">Cell projection</keyword>
<feature type="compositionally biased region" description="Basic and acidic residues" evidence="9">
    <location>
        <begin position="26"/>
        <end position="39"/>
    </location>
</feature>
<dbReference type="NCBIfam" id="TIGR03824">
    <property type="entry name" value="FlgM_jcvi"/>
    <property type="match status" value="1"/>
</dbReference>
<sequence length="93" mass="9719">MIKGIGQALGGRIEPGRAQTVSDGRPVARTEAVGRARSADVEPSTIDTIVAAGPPVDAERVARIKAQIADGSYRIDPRQIAQKMIDLDLGAQG</sequence>
<dbReference type="GO" id="GO:0044781">
    <property type="term" value="P:bacterial-type flagellum organization"/>
    <property type="evidence" value="ECO:0007669"/>
    <property type="project" value="UniProtKB-KW"/>
</dbReference>
<dbReference type="RefSeq" id="WP_184018922.1">
    <property type="nucleotide sequence ID" value="NZ_JACIJC010000004.1"/>
</dbReference>
<evidence type="ECO:0000256" key="2">
    <source>
        <dbReference type="ARBA" id="ARBA00017823"/>
    </source>
</evidence>
<evidence type="ECO:0000256" key="3">
    <source>
        <dbReference type="ARBA" id="ARBA00022491"/>
    </source>
</evidence>
<evidence type="ECO:0000259" key="10">
    <source>
        <dbReference type="Pfam" id="PF04316"/>
    </source>
</evidence>
<evidence type="ECO:0000256" key="5">
    <source>
        <dbReference type="ARBA" id="ARBA00023015"/>
    </source>
</evidence>
<evidence type="ECO:0000256" key="7">
    <source>
        <dbReference type="ARBA" id="ARBA00024739"/>
    </source>
</evidence>
<dbReference type="AlphaFoldDB" id="A0A7W9EER7"/>
<evidence type="ECO:0000256" key="1">
    <source>
        <dbReference type="ARBA" id="ARBA00005322"/>
    </source>
</evidence>
<comment type="caution">
    <text evidence="11">The sequence shown here is derived from an EMBL/GenBank/DDBJ whole genome shotgun (WGS) entry which is preliminary data.</text>
</comment>
<evidence type="ECO:0000313" key="11">
    <source>
        <dbReference type="EMBL" id="MBB5686462.1"/>
    </source>
</evidence>
<dbReference type="Pfam" id="PF04316">
    <property type="entry name" value="FlgM"/>
    <property type="match status" value="1"/>
</dbReference>
<reference evidence="11 12" key="1">
    <citation type="submission" date="2020-08" db="EMBL/GenBank/DDBJ databases">
        <title>Genomic Encyclopedia of Type Strains, Phase IV (KMG-IV): sequencing the most valuable type-strain genomes for metagenomic binning, comparative biology and taxonomic classification.</title>
        <authorList>
            <person name="Goeker M."/>
        </authorList>
    </citation>
    <scope>NUCLEOTIDE SEQUENCE [LARGE SCALE GENOMIC DNA]</scope>
    <source>
        <strain evidence="11 12">DSM 25079</strain>
    </source>
</reference>
<dbReference type="Proteomes" id="UP000549617">
    <property type="component" value="Unassembled WGS sequence"/>
</dbReference>
<evidence type="ECO:0000256" key="8">
    <source>
        <dbReference type="ARBA" id="ARBA00030117"/>
    </source>
</evidence>
<dbReference type="InterPro" id="IPR031316">
    <property type="entry name" value="FlgM_C"/>
</dbReference>
<evidence type="ECO:0000256" key="4">
    <source>
        <dbReference type="ARBA" id="ARBA00022795"/>
    </source>
</evidence>
<keyword evidence="4" id="KW-1005">Bacterial flagellum biogenesis</keyword>
<feature type="domain" description="Anti-sigma-28 factor FlgM C-terminal" evidence="10">
    <location>
        <begin position="50"/>
        <end position="86"/>
    </location>
</feature>
<organism evidence="11 12">
    <name type="scientific">Sphingobium boeckii</name>
    <dbReference type="NCBI Taxonomy" id="1082345"/>
    <lineage>
        <taxon>Bacteria</taxon>
        <taxon>Pseudomonadati</taxon>
        <taxon>Pseudomonadota</taxon>
        <taxon>Alphaproteobacteria</taxon>
        <taxon>Sphingomonadales</taxon>
        <taxon>Sphingomonadaceae</taxon>
        <taxon>Sphingobium</taxon>
    </lineage>
</organism>
<comment type="function">
    <text evidence="7">Responsible for the coupling of flagellin expression to flagellar assembly by preventing expression of the flagellin genes when a component of the middle class of proteins is defective. It negatively regulates flagellar genes by inhibiting the activity of FliA by directly binding to FliA.</text>
</comment>